<comment type="similarity">
    <text evidence="1">Belongs to the TBP family.</text>
</comment>
<evidence type="ECO:0000313" key="4">
    <source>
        <dbReference type="EMBL" id="GAI73932.1"/>
    </source>
</evidence>
<evidence type="ECO:0000256" key="3">
    <source>
        <dbReference type="ARBA" id="ARBA00023163"/>
    </source>
</evidence>
<sequence length="42" mass="4439">PKVAMLLFGSGKIVCAGARKIEDVSKAVEKLSEELTSLGLLH</sequence>
<comment type="caution">
    <text evidence="4">The sequence shown here is derived from an EMBL/GenBank/DDBJ whole genome shotgun (WGS) entry which is preliminary data.</text>
</comment>
<accession>X1QZE9</accession>
<evidence type="ECO:0008006" key="5">
    <source>
        <dbReference type="Google" id="ProtNLM"/>
    </source>
</evidence>
<dbReference type="EMBL" id="BARW01011515">
    <property type="protein sequence ID" value="GAI73932.1"/>
    <property type="molecule type" value="Genomic_DNA"/>
</dbReference>
<keyword evidence="2" id="KW-0238">DNA-binding</keyword>
<dbReference type="Gene3D" id="3.30.310.10">
    <property type="entry name" value="TATA-Binding Protein"/>
    <property type="match status" value="1"/>
</dbReference>
<keyword evidence="3" id="KW-0804">Transcription</keyword>
<name>X1QZE9_9ZZZZ</name>
<proteinExistence type="inferred from homology"/>
<dbReference type="Pfam" id="PF00352">
    <property type="entry name" value="TBP"/>
    <property type="match status" value="1"/>
</dbReference>
<protein>
    <recommendedName>
        <fullName evidence="5">TATA-box-binding protein</fullName>
    </recommendedName>
</protein>
<evidence type="ECO:0000256" key="2">
    <source>
        <dbReference type="ARBA" id="ARBA00023125"/>
    </source>
</evidence>
<evidence type="ECO:0000256" key="1">
    <source>
        <dbReference type="ARBA" id="ARBA00005560"/>
    </source>
</evidence>
<dbReference type="InterPro" id="IPR012295">
    <property type="entry name" value="TBP_dom_sf"/>
</dbReference>
<feature type="non-terminal residue" evidence="4">
    <location>
        <position position="1"/>
    </location>
</feature>
<dbReference type="GO" id="GO:0006352">
    <property type="term" value="P:DNA-templated transcription initiation"/>
    <property type="evidence" value="ECO:0007669"/>
    <property type="project" value="InterPro"/>
</dbReference>
<reference evidence="4" key="1">
    <citation type="journal article" date="2014" name="Front. Microbiol.">
        <title>High frequency of phylogenetically diverse reductive dehalogenase-homologous genes in deep subseafloor sedimentary metagenomes.</title>
        <authorList>
            <person name="Kawai M."/>
            <person name="Futagami T."/>
            <person name="Toyoda A."/>
            <person name="Takaki Y."/>
            <person name="Nishi S."/>
            <person name="Hori S."/>
            <person name="Arai W."/>
            <person name="Tsubouchi T."/>
            <person name="Morono Y."/>
            <person name="Uchiyama I."/>
            <person name="Ito T."/>
            <person name="Fujiyama A."/>
            <person name="Inagaki F."/>
            <person name="Takami H."/>
        </authorList>
    </citation>
    <scope>NUCLEOTIDE SEQUENCE</scope>
    <source>
        <strain evidence="4">Expedition CK06-06</strain>
    </source>
</reference>
<organism evidence="4">
    <name type="scientific">marine sediment metagenome</name>
    <dbReference type="NCBI Taxonomy" id="412755"/>
    <lineage>
        <taxon>unclassified sequences</taxon>
        <taxon>metagenomes</taxon>
        <taxon>ecological metagenomes</taxon>
    </lineage>
</organism>
<dbReference type="AlphaFoldDB" id="X1QZE9"/>
<gene>
    <name evidence="4" type="ORF">S12H4_22170</name>
</gene>
<dbReference type="GO" id="GO:0003677">
    <property type="term" value="F:DNA binding"/>
    <property type="evidence" value="ECO:0007669"/>
    <property type="project" value="UniProtKB-KW"/>
</dbReference>
<dbReference type="InterPro" id="IPR000814">
    <property type="entry name" value="TBP"/>
</dbReference>
<dbReference type="SUPFAM" id="SSF55945">
    <property type="entry name" value="TATA-box binding protein-like"/>
    <property type="match status" value="1"/>
</dbReference>